<evidence type="ECO:0000313" key="8">
    <source>
        <dbReference type="EMBL" id="EDV37736.1"/>
    </source>
</evidence>
<evidence type="ECO:0000313" key="9">
    <source>
        <dbReference type="Proteomes" id="UP000007801"/>
    </source>
</evidence>
<organism evidence="8 9">
    <name type="scientific">Drosophila ananassae</name>
    <name type="common">Fruit fly</name>
    <dbReference type="NCBI Taxonomy" id="7217"/>
    <lineage>
        <taxon>Eukaryota</taxon>
        <taxon>Metazoa</taxon>
        <taxon>Ecdysozoa</taxon>
        <taxon>Arthropoda</taxon>
        <taxon>Hexapoda</taxon>
        <taxon>Insecta</taxon>
        <taxon>Pterygota</taxon>
        <taxon>Neoptera</taxon>
        <taxon>Endopterygota</taxon>
        <taxon>Diptera</taxon>
        <taxon>Brachycera</taxon>
        <taxon>Muscomorpha</taxon>
        <taxon>Ephydroidea</taxon>
        <taxon>Drosophilidae</taxon>
        <taxon>Drosophila</taxon>
        <taxon>Sophophora</taxon>
    </lineage>
</organism>
<dbReference type="AlphaFoldDB" id="B3MFP6"/>
<dbReference type="GeneID" id="6496438"/>
<evidence type="ECO:0000256" key="3">
    <source>
        <dbReference type="ARBA" id="ARBA00022695"/>
    </source>
</evidence>
<reference evidence="8 9" key="1">
    <citation type="journal article" date="2007" name="Nature">
        <title>Evolution of genes and genomes on the Drosophila phylogeny.</title>
        <authorList>
            <consortium name="Drosophila 12 Genomes Consortium"/>
            <person name="Clark A.G."/>
            <person name="Eisen M.B."/>
            <person name="Smith D.R."/>
            <person name="Bergman C.M."/>
            <person name="Oliver B."/>
            <person name="Markow T.A."/>
            <person name="Kaufman T.C."/>
            <person name="Kellis M."/>
            <person name="Gelbart W."/>
            <person name="Iyer V.N."/>
            <person name="Pollard D.A."/>
            <person name="Sackton T.B."/>
            <person name="Larracuente A.M."/>
            <person name="Singh N.D."/>
            <person name="Abad J.P."/>
            <person name="Abt D.N."/>
            <person name="Adryan B."/>
            <person name="Aguade M."/>
            <person name="Akashi H."/>
            <person name="Anderson W.W."/>
            <person name="Aquadro C.F."/>
            <person name="Ardell D.H."/>
            <person name="Arguello R."/>
            <person name="Artieri C.G."/>
            <person name="Barbash D.A."/>
            <person name="Barker D."/>
            <person name="Barsanti P."/>
            <person name="Batterham P."/>
            <person name="Batzoglou S."/>
            <person name="Begun D."/>
            <person name="Bhutkar A."/>
            <person name="Blanco E."/>
            <person name="Bosak S.A."/>
            <person name="Bradley R.K."/>
            <person name="Brand A.D."/>
            <person name="Brent M.R."/>
            <person name="Brooks A.N."/>
            <person name="Brown R.H."/>
            <person name="Butlin R.K."/>
            <person name="Caggese C."/>
            <person name="Calvi B.R."/>
            <person name="Bernardo de Carvalho A."/>
            <person name="Caspi A."/>
            <person name="Castrezana S."/>
            <person name="Celniker S.E."/>
            <person name="Chang J.L."/>
            <person name="Chapple C."/>
            <person name="Chatterji S."/>
            <person name="Chinwalla A."/>
            <person name="Civetta A."/>
            <person name="Clifton S.W."/>
            <person name="Comeron J.M."/>
            <person name="Costello J.C."/>
            <person name="Coyne J.A."/>
            <person name="Daub J."/>
            <person name="David R.G."/>
            <person name="Delcher A.L."/>
            <person name="Delehaunty K."/>
            <person name="Do C.B."/>
            <person name="Ebling H."/>
            <person name="Edwards K."/>
            <person name="Eickbush T."/>
            <person name="Evans J.D."/>
            <person name="Filipski A."/>
            <person name="Findeiss S."/>
            <person name="Freyhult E."/>
            <person name="Fulton L."/>
            <person name="Fulton R."/>
            <person name="Garcia A.C."/>
            <person name="Gardiner A."/>
            <person name="Garfield D.A."/>
            <person name="Garvin B.E."/>
            <person name="Gibson G."/>
            <person name="Gilbert D."/>
            <person name="Gnerre S."/>
            <person name="Godfrey J."/>
            <person name="Good R."/>
            <person name="Gotea V."/>
            <person name="Gravely B."/>
            <person name="Greenberg A.J."/>
            <person name="Griffiths-Jones S."/>
            <person name="Gross S."/>
            <person name="Guigo R."/>
            <person name="Gustafson E.A."/>
            <person name="Haerty W."/>
            <person name="Hahn M.W."/>
            <person name="Halligan D.L."/>
            <person name="Halpern A.L."/>
            <person name="Halter G.M."/>
            <person name="Han M.V."/>
            <person name="Heger A."/>
            <person name="Hillier L."/>
            <person name="Hinrichs A.S."/>
            <person name="Holmes I."/>
            <person name="Hoskins R.A."/>
            <person name="Hubisz M.J."/>
            <person name="Hultmark D."/>
            <person name="Huntley M.A."/>
            <person name="Jaffe D.B."/>
            <person name="Jagadeeshan S."/>
            <person name="Jeck W.R."/>
            <person name="Johnson J."/>
            <person name="Jones C.D."/>
            <person name="Jordan W.C."/>
            <person name="Karpen G.H."/>
            <person name="Kataoka E."/>
            <person name="Keightley P.D."/>
            <person name="Kheradpour P."/>
            <person name="Kirkness E.F."/>
            <person name="Koerich L.B."/>
            <person name="Kristiansen K."/>
            <person name="Kudrna D."/>
            <person name="Kulathinal R.J."/>
            <person name="Kumar S."/>
            <person name="Kwok R."/>
            <person name="Lander E."/>
            <person name="Langley C.H."/>
            <person name="Lapoint R."/>
            <person name="Lazzaro B.P."/>
            <person name="Lee S.J."/>
            <person name="Levesque L."/>
            <person name="Li R."/>
            <person name="Lin C.F."/>
            <person name="Lin M.F."/>
            <person name="Lindblad-Toh K."/>
            <person name="Llopart A."/>
            <person name="Long M."/>
            <person name="Low L."/>
            <person name="Lozovsky E."/>
            <person name="Lu J."/>
            <person name="Luo M."/>
            <person name="Machado C.A."/>
            <person name="Makalowski W."/>
            <person name="Marzo M."/>
            <person name="Matsuda M."/>
            <person name="Matzkin L."/>
            <person name="McAllister B."/>
            <person name="McBride C.S."/>
            <person name="McKernan B."/>
            <person name="McKernan K."/>
            <person name="Mendez-Lago M."/>
            <person name="Minx P."/>
            <person name="Mollenhauer M.U."/>
            <person name="Montooth K."/>
            <person name="Mount S.M."/>
            <person name="Mu X."/>
            <person name="Myers E."/>
            <person name="Negre B."/>
            <person name="Newfeld S."/>
            <person name="Nielsen R."/>
            <person name="Noor M.A."/>
            <person name="O'Grady P."/>
            <person name="Pachter L."/>
            <person name="Papaceit M."/>
            <person name="Parisi M.J."/>
            <person name="Parisi M."/>
            <person name="Parts L."/>
            <person name="Pedersen J.S."/>
            <person name="Pesole G."/>
            <person name="Phillippy A.M."/>
            <person name="Ponting C.P."/>
            <person name="Pop M."/>
            <person name="Porcelli D."/>
            <person name="Powell J.R."/>
            <person name="Prohaska S."/>
            <person name="Pruitt K."/>
            <person name="Puig M."/>
            <person name="Quesneville H."/>
            <person name="Ram K.R."/>
            <person name="Rand D."/>
            <person name="Rasmussen M.D."/>
            <person name="Reed L.K."/>
            <person name="Reenan R."/>
            <person name="Reily A."/>
            <person name="Remington K.A."/>
            <person name="Rieger T.T."/>
            <person name="Ritchie M.G."/>
            <person name="Robin C."/>
            <person name="Rogers Y.H."/>
            <person name="Rohde C."/>
            <person name="Rozas J."/>
            <person name="Rubenfield M.J."/>
            <person name="Ruiz A."/>
            <person name="Russo S."/>
            <person name="Salzberg S.L."/>
            <person name="Sanchez-Gracia A."/>
            <person name="Saranga D.J."/>
            <person name="Sato H."/>
            <person name="Schaeffer S.W."/>
            <person name="Schatz M.C."/>
            <person name="Schlenke T."/>
            <person name="Schwartz R."/>
            <person name="Segarra C."/>
            <person name="Singh R.S."/>
            <person name="Sirot L."/>
            <person name="Sirota M."/>
            <person name="Sisneros N.B."/>
            <person name="Smith C.D."/>
            <person name="Smith T.F."/>
            <person name="Spieth J."/>
            <person name="Stage D.E."/>
            <person name="Stark A."/>
            <person name="Stephan W."/>
            <person name="Strausberg R.L."/>
            <person name="Strempel S."/>
            <person name="Sturgill D."/>
            <person name="Sutton G."/>
            <person name="Sutton G.G."/>
            <person name="Tao W."/>
            <person name="Teichmann S."/>
            <person name="Tobari Y.N."/>
            <person name="Tomimura Y."/>
            <person name="Tsolas J.M."/>
            <person name="Valente V.L."/>
            <person name="Venter E."/>
            <person name="Venter J.C."/>
            <person name="Vicario S."/>
            <person name="Vieira F.G."/>
            <person name="Vilella A.J."/>
            <person name="Villasante A."/>
            <person name="Walenz B."/>
            <person name="Wang J."/>
            <person name="Wasserman M."/>
            <person name="Watts T."/>
            <person name="Wilson D."/>
            <person name="Wilson R.K."/>
            <person name="Wing R.A."/>
            <person name="Wolfner M.F."/>
            <person name="Wong A."/>
            <person name="Wong G.K."/>
            <person name="Wu C.I."/>
            <person name="Wu G."/>
            <person name="Yamamoto D."/>
            <person name="Yang H.P."/>
            <person name="Yang S.P."/>
            <person name="Yorke J.A."/>
            <person name="Yoshida K."/>
            <person name="Zdobnov E."/>
            <person name="Zhang P."/>
            <person name="Zhang Y."/>
            <person name="Zimin A.V."/>
            <person name="Baldwin J."/>
            <person name="Abdouelleil A."/>
            <person name="Abdulkadir J."/>
            <person name="Abebe A."/>
            <person name="Abera B."/>
            <person name="Abreu J."/>
            <person name="Acer S.C."/>
            <person name="Aftuck L."/>
            <person name="Alexander A."/>
            <person name="An P."/>
            <person name="Anderson E."/>
            <person name="Anderson S."/>
            <person name="Arachi H."/>
            <person name="Azer M."/>
            <person name="Bachantsang P."/>
            <person name="Barry A."/>
            <person name="Bayul T."/>
            <person name="Berlin A."/>
            <person name="Bessette D."/>
            <person name="Bloom T."/>
            <person name="Blye J."/>
            <person name="Boguslavskiy L."/>
            <person name="Bonnet C."/>
            <person name="Boukhgalter B."/>
            <person name="Bourzgui I."/>
            <person name="Brown A."/>
            <person name="Cahill P."/>
            <person name="Channer S."/>
            <person name="Cheshatsang Y."/>
            <person name="Chuda L."/>
            <person name="Citroen M."/>
            <person name="Collymore A."/>
            <person name="Cooke P."/>
            <person name="Costello M."/>
            <person name="D'Aco K."/>
            <person name="Daza R."/>
            <person name="De Haan G."/>
            <person name="DeGray S."/>
            <person name="DeMaso C."/>
            <person name="Dhargay N."/>
            <person name="Dooley K."/>
            <person name="Dooley E."/>
            <person name="Doricent M."/>
            <person name="Dorje P."/>
            <person name="Dorjee K."/>
            <person name="Dupes A."/>
            <person name="Elong R."/>
            <person name="Falk J."/>
            <person name="Farina A."/>
            <person name="Faro S."/>
            <person name="Ferguson D."/>
            <person name="Fisher S."/>
            <person name="Foley C.D."/>
            <person name="Franke A."/>
            <person name="Friedrich D."/>
            <person name="Gadbois L."/>
            <person name="Gearin G."/>
            <person name="Gearin C.R."/>
            <person name="Giannoukos G."/>
            <person name="Goode T."/>
            <person name="Graham J."/>
            <person name="Grandbois E."/>
            <person name="Grewal S."/>
            <person name="Gyaltsen K."/>
            <person name="Hafez N."/>
            <person name="Hagos B."/>
            <person name="Hall J."/>
            <person name="Henson C."/>
            <person name="Hollinger A."/>
            <person name="Honan T."/>
            <person name="Huard M.D."/>
            <person name="Hughes L."/>
            <person name="Hurhula B."/>
            <person name="Husby M.E."/>
            <person name="Kamat A."/>
            <person name="Kanga B."/>
            <person name="Kashin S."/>
            <person name="Khazanovich D."/>
            <person name="Kisner P."/>
            <person name="Lance K."/>
            <person name="Lara M."/>
            <person name="Lee W."/>
            <person name="Lennon N."/>
            <person name="Letendre F."/>
            <person name="LeVine R."/>
            <person name="Lipovsky A."/>
            <person name="Liu X."/>
            <person name="Liu J."/>
            <person name="Liu S."/>
            <person name="Lokyitsang T."/>
            <person name="Lokyitsang Y."/>
            <person name="Lubonja R."/>
            <person name="Lui A."/>
            <person name="MacDonald P."/>
            <person name="Magnisalis V."/>
            <person name="Maru K."/>
            <person name="Matthews C."/>
            <person name="McCusker W."/>
            <person name="McDonough S."/>
            <person name="Mehta T."/>
            <person name="Meldrim J."/>
            <person name="Meneus L."/>
            <person name="Mihai O."/>
            <person name="Mihalev A."/>
            <person name="Mihova T."/>
            <person name="Mittelman R."/>
            <person name="Mlenga V."/>
            <person name="Montmayeur A."/>
            <person name="Mulrain L."/>
            <person name="Navidi A."/>
            <person name="Naylor J."/>
            <person name="Negash T."/>
            <person name="Nguyen T."/>
            <person name="Nguyen N."/>
            <person name="Nicol R."/>
            <person name="Norbu C."/>
            <person name="Norbu N."/>
            <person name="Novod N."/>
            <person name="O'Neill B."/>
            <person name="Osman S."/>
            <person name="Markiewicz E."/>
            <person name="Oyono O.L."/>
            <person name="Patti C."/>
            <person name="Phunkhang P."/>
            <person name="Pierre F."/>
            <person name="Priest M."/>
            <person name="Raghuraman S."/>
            <person name="Rege F."/>
            <person name="Reyes R."/>
            <person name="Rise C."/>
            <person name="Rogov P."/>
            <person name="Ross K."/>
            <person name="Ryan E."/>
            <person name="Settipalli S."/>
            <person name="Shea T."/>
            <person name="Sherpa N."/>
            <person name="Shi L."/>
            <person name="Shih D."/>
            <person name="Sparrow T."/>
            <person name="Spaulding J."/>
            <person name="Stalker J."/>
            <person name="Stange-Thomann N."/>
            <person name="Stavropoulos S."/>
            <person name="Stone C."/>
            <person name="Strader C."/>
            <person name="Tesfaye S."/>
            <person name="Thomson T."/>
            <person name="Thoulutsang Y."/>
            <person name="Thoulutsang D."/>
            <person name="Topham K."/>
            <person name="Topping I."/>
            <person name="Tsamla T."/>
            <person name="Vassiliev H."/>
            <person name="Vo A."/>
            <person name="Wangchuk T."/>
            <person name="Wangdi T."/>
            <person name="Weiand M."/>
            <person name="Wilkinson J."/>
            <person name="Wilson A."/>
            <person name="Yadav S."/>
            <person name="Young G."/>
            <person name="Yu Q."/>
            <person name="Zembek L."/>
            <person name="Zhong D."/>
            <person name="Zimmer A."/>
            <person name="Zwirko Z."/>
            <person name="Jaffe D.B."/>
            <person name="Alvarez P."/>
            <person name="Brockman W."/>
            <person name="Butler J."/>
            <person name="Chin C."/>
            <person name="Gnerre S."/>
            <person name="Grabherr M."/>
            <person name="Kleber M."/>
            <person name="Mauceli E."/>
            <person name="MacCallum I."/>
        </authorList>
    </citation>
    <scope>NUCLEOTIDE SEQUENCE [LARGE SCALE GENOMIC DNA]</scope>
    <source>
        <strain evidence="9">Tucson 14024-0371.13</strain>
    </source>
</reference>
<accession>B3MFP6</accession>
<dbReference type="STRING" id="7217.B3MFP6"/>
<dbReference type="OrthoDB" id="19501at2759"/>
<dbReference type="FunCoup" id="B3MFP6">
    <property type="interactions" value="109"/>
</dbReference>
<dbReference type="Proteomes" id="UP000007801">
    <property type="component" value="Unassembled WGS sequence"/>
</dbReference>
<dbReference type="PANTHER" id="PTHR21328">
    <property type="entry name" value="POLY ADP-RIBOSE POLYMERASE FAMILY, MEMBER PARP"/>
    <property type="match status" value="1"/>
</dbReference>
<dbReference type="GO" id="GO:0005789">
    <property type="term" value="C:endoplasmic reticulum membrane"/>
    <property type="evidence" value="ECO:0007669"/>
    <property type="project" value="EnsemblMetazoa"/>
</dbReference>
<evidence type="ECO:0000256" key="2">
    <source>
        <dbReference type="ARBA" id="ARBA00022679"/>
    </source>
</evidence>
<dbReference type="SMR" id="B3MFP6"/>
<name>B3MFP6_DROAN</name>
<dbReference type="OMA" id="LLYGQSC"/>
<evidence type="ECO:0000256" key="5">
    <source>
        <dbReference type="ARBA" id="ARBA00024347"/>
    </source>
</evidence>
<keyword evidence="4" id="KW-0520">NAD</keyword>
<feature type="compositionally biased region" description="Basic residues" evidence="6">
    <location>
        <begin position="17"/>
        <end position="26"/>
    </location>
</feature>
<dbReference type="Pfam" id="PF18084">
    <property type="entry name" value="ARTD15_N"/>
    <property type="match status" value="1"/>
</dbReference>
<dbReference type="GO" id="GO:1990404">
    <property type="term" value="F:NAD+-protein mono-ADP-ribosyltransferase activity"/>
    <property type="evidence" value="ECO:0007669"/>
    <property type="project" value="EnsemblMetazoa"/>
</dbReference>
<dbReference type="HOGENOM" id="CLU_774493_0_0_1"/>
<evidence type="ECO:0000256" key="6">
    <source>
        <dbReference type="SAM" id="MobiDB-lite"/>
    </source>
</evidence>
<feature type="domain" description="PARP16 N-terminal" evidence="7">
    <location>
        <begin position="68"/>
        <end position="146"/>
    </location>
</feature>
<comment type="similarity">
    <text evidence="5">Belongs to the ARTD/PARP family.</text>
</comment>
<dbReference type="eggNOG" id="ENOG502QPKE">
    <property type="taxonomic scope" value="Eukaryota"/>
</dbReference>
<keyword evidence="1" id="KW-0328">Glycosyltransferase</keyword>
<feature type="region of interest" description="Disordered" evidence="6">
    <location>
        <begin position="1"/>
        <end position="26"/>
    </location>
</feature>
<evidence type="ECO:0000259" key="7">
    <source>
        <dbReference type="Pfam" id="PF18084"/>
    </source>
</evidence>
<keyword evidence="9" id="KW-1185">Reference proteome</keyword>
<evidence type="ECO:0000256" key="4">
    <source>
        <dbReference type="ARBA" id="ARBA00023027"/>
    </source>
</evidence>
<dbReference type="KEGG" id="dan:6496438"/>
<keyword evidence="2" id="KW-0808">Transferase</keyword>
<protein>
    <recommendedName>
        <fullName evidence="7">PARP16 N-terminal domain-containing protein</fullName>
    </recommendedName>
</protein>
<dbReference type="InterPro" id="IPR041400">
    <property type="entry name" value="PARP16_N"/>
</dbReference>
<keyword evidence="3" id="KW-0548">Nucleotidyltransferase</keyword>
<dbReference type="PhylomeDB" id="B3MFP6"/>
<dbReference type="InterPro" id="IPR051838">
    <property type="entry name" value="ARTD_PARP"/>
</dbReference>
<dbReference type="GO" id="GO:0016779">
    <property type="term" value="F:nucleotidyltransferase activity"/>
    <property type="evidence" value="ECO:0007669"/>
    <property type="project" value="UniProtKB-KW"/>
</dbReference>
<dbReference type="InParanoid" id="B3MFP6"/>
<proteinExistence type="inferred from homology"/>
<sequence length="370" mass="41347">MTLLTYPPSLGLSRPKSSAHSRTNHSTKRISWRRLMSVLPSSIVLPLGCAPLAKAPLDLKSLYLVQRRLQEDLLGCEALWIMFVAAALSYRYKSRLRPFPRSCLSIDHLCHVLADVPRLEMLHQQFLLSDYQSCTPNVVRLLSDVLVDQADRVSLTSLRPSEFEDLYNHLGMPPPDRTPTQIFEVRSGQKNRRAATYNLLSKQNKDSVRLGFCGCQLEKLYALLNGESLPEGKYLELTSDVNEALARSKPQAGVGGSKCGSILRCVAVVEFVFQGNATSPDKKHVIVSDADTMQVSYLMIYGQTCEEHEAEMELMTQPGRKLINWIGSFEQDALSLGVGLLIVSSMAHFGSSFFRLFARTGFHILKRGLL</sequence>
<dbReference type="EMBL" id="CH902619">
    <property type="protein sequence ID" value="EDV37736.1"/>
    <property type="molecule type" value="Genomic_DNA"/>
</dbReference>
<evidence type="ECO:0000256" key="1">
    <source>
        <dbReference type="ARBA" id="ARBA00022676"/>
    </source>
</evidence>
<dbReference type="CTD" id="54956"/>
<gene>
    <name evidence="8" type="primary">Dana\GF13600</name>
    <name evidence="8" type="synonym">dana_GLEANR_13611</name>
    <name evidence="8" type="ORF">GF13600</name>
</gene>